<keyword evidence="2" id="KW-1185">Reference proteome</keyword>
<proteinExistence type="predicted"/>
<accession>A0A0K0EZ31</accession>
<keyword evidence="1" id="KW-0732">Signal</keyword>
<dbReference type="Proteomes" id="UP000035680">
    <property type="component" value="Unassembled WGS sequence"/>
</dbReference>
<evidence type="ECO:0000313" key="3">
    <source>
        <dbReference type="WBParaSite" id="SVE_0179000.1"/>
    </source>
</evidence>
<sequence>MNFQSVFILLISILSTTLGYKVDCNNSNGGCLICMTPKESAYQNKFLDTIPVQTLALGFNIDSYDSDDYEYNNVNQRIKQNIDQNIMKQFVEKLGKFTYKNPTNIKVVSNLSQCNGQSYD</sequence>
<reference evidence="3" key="2">
    <citation type="submission" date="2015-08" db="UniProtKB">
        <authorList>
            <consortium name="WormBaseParasite"/>
        </authorList>
    </citation>
    <scope>IDENTIFICATION</scope>
</reference>
<protein>
    <submittedName>
        <fullName evidence="3">Uncharacterized protein</fullName>
    </submittedName>
</protein>
<name>A0A0K0EZ31_STRVS</name>
<feature type="signal peptide" evidence="1">
    <location>
        <begin position="1"/>
        <end position="19"/>
    </location>
</feature>
<evidence type="ECO:0000313" key="2">
    <source>
        <dbReference type="Proteomes" id="UP000035680"/>
    </source>
</evidence>
<dbReference type="WBParaSite" id="SVE_0179000.1">
    <property type="protein sequence ID" value="SVE_0179000.1"/>
    <property type="gene ID" value="SVE_0179000"/>
</dbReference>
<organism evidence="2 3">
    <name type="scientific">Strongyloides venezuelensis</name>
    <name type="common">Threadworm</name>
    <dbReference type="NCBI Taxonomy" id="75913"/>
    <lineage>
        <taxon>Eukaryota</taxon>
        <taxon>Metazoa</taxon>
        <taxon>Ecdysozoa</taxon>
        <taxon>Nematoda</taxon>
        <taxon>Chromadorea</taxon>
        <taxon>Rhabditida</taxon>
        <taxon>Tylenchina</taxon>
        <taxon>Panagrolaimomorpha</taxon>
        <taxon>Strongyloidoidea</taxon>
        <taxon>Strongyloididae</taxon>
        <taxon>Strongyloides</taxon>
    </lineage>
</organism>
<feature type="chain" id="PRO_5005329077" evidence="1">
    <location>
        <begin position="20"/>
        <end position="120"/>
    </location>
</feature>
<reference evidence="2" key="1">
    <citation type="submission" date="2014-07" db="EMBL/GenBank/DDBJ databases">
        <authorList>
            <person name="Martin A.A"/>
            <person name="De Silva N."/>
        </authorList>
    </citation>
    <scope>NUCLEOTIDE SEQUENCE</scope>
</reference>
<evidence type="ECO:0000256" key="1">
    <source>
        <dbReference type="SAM" id="SignalP"/>
    </source>
</evidence>
<dbReference type="AlphaFoldDB" id="A0A0K0EZ31"/>